<dbReference type="InterPro" id="IPR050545">
    <property type="entry name" value="Mycobact_MmpL"/>
</dbReference>
<dbReference type="PANTHER" id="PTHR33406:SF13">
    <property type="entry name" value="MEMBRANE PROTEIN YDFJ"/>
    <property type="match status" value="1"/>
</dbReference>
<feature type="domain" description="SSD" evidence="9">
    <location>
        <begin position="796"/>
        <end position="956"/>
    </location>
</feature>
<dbReference type="PROSITE" id="PS50156">
    <property type="entry name" value="SSD"/>
    <property type="match status" value="2"/>
</dbReference>
<evidence type="ECO:0000256" key="7">
    <source>
        <dbReference type="SAM" id="MobiDB-lite"/>
    </source>
</evidence>
<sequence length="1034" mass="109755">MLVLTVIVGAGAPMVEQSSSLDQFQSESDESEKLDYIDQNFQAGDDNTTTAQIVVRDGNILSKDSLVETLEYERALYDNQTVNDTLSDENSITGVANVVAIGSIQQERGRELEATVQEFEALNQSVQSERRAIGARSDELNQTVDLLRGELTHLRENPNASVDAAFERVRANSTVELGDSHYATFEQAASDLRSATSEPEVEAAYRLGTRGVLADEFQALDERADDLEAQAEQLRELGGEIETQRAAFENASDATLDEQLEALRSLSESEVEDLVGTVLSADRAGGNGGDSGRSVFGLMPSSYEPGSTTAEATMLVVTQQTDSEIPGGGQVTDDSIVDAQLAMQSLGEDRQQDYLVFGGGIITDEINASMTDSLLIVGPLAILFVLVALAVAYRDVLDILLGLFGIGAVLAWTFGFMGWADIAFNQIFIAVPVLLIGLSIDYAIHIFMRHREERLGATDHNDRPSDSRGSMRIALSGVGIALVWVTATTVIGFLSNLSSPVPPIREFGIVSSFGIVAALLVFGVLIPAIKVELDSFLEGFGWDRRKRAFGTGGGRFSQVLSVGSTAARKAPVVVLVLTLLVTASGAYGATQVDTSFNQEDFLAEDPDEWMKDLPEPFAPGTYTAKENLRYVNDRFVREDSQAQILLEGDVRGDGTLERVQAARDTAAEKDVTKILSNDEPAIDGPLAAMQQTARTNESFNATFTAADTDGDGVPDQDVEAVYDAFFDVAPDRAGEYVYRTDDGTVEALRLVVSVDGGASGDEITTQMRAVADAASGDGVEATATGSAILNKIVQDQLLETVIQSLLITLVSVFAFLMFTYRITDGSATLGAVTLLPVVLSVAWILGTMWVMDIPFNVLTGMITSLTVGLGVAYSIHVSERYMQELERSDSVWDAMHTATTGTGGALLGSAATTVGGFGVLAFAILPPLQQFGIITGLTIIYAFLAAVLVLPTLLVVWTKYFGPDWTAGDFVDEDGEDADDAEGGDVPAASAVPPGSNADSAAKTSNPGGHDAEAADAASNPAGGAAANTDSAPV</sequence>
<feature type="non-terminal residue" evidence="10">
    <location>
        <position position="1034"/>
    </location>
</feature>
<feature type="transmembrane region" description="Helical" evidence="8">
    <location>
        <begin position="473"/>
        <end position="495"/>
    </location>
</feature>
<feature type="transmembrane region" description="Helical" evidence="8">
    <location>
        <begin position="827"/>
        <end position="851"/>
    </location>
</feature>
<evidence type="ECO:0000256" key="2">
    <source>
        <dbReference type="ARBA" id="ARBA00022475"/>
    </source>
</evidence>
<keyword evidence="6" id="KW-0175">Coiled coil</keyword>
<name>A0A6B0SIJ4_9EURY</name>
<dbReference type="Proteomes" id="UP000471521">
    <property type="component" value="Unassembled WGS sequence"/>
</dbReference>
<protein>
    <submittedName>
        <fullName evidence="10">MMPL family transporter</fullName>
    </submittedName>
</protein>
<comment type="subcellular location">
    <subcellularLocation>
        <location evidence="1">Cell membrane</location>
        <topology evidence="1">Multi-pass membrane protein</topology>
    </subcellularLocation>
</comment>
<feature type="compositionally biased region" description="Low complexity" evidence="7">
    <location>
        <begin position="1015"/>
        <end position="1028"/>
    </location>
</feature>
<keyword evidence="5 8" id="KW-0472">Membrane</keyword>
<evidence type="ECO:0000256" key="5">
    <source>
        <dbReference type="ARBA" id="ARBA00023136"/>
    </source>
</evidence>
<evidence type="ECO:0000259" key="9">
    <source>
        <dbReference type="PROSITE" id="PS50156"/>
    </source>
</evidence>
<evidence type="ECO:0000313" key="10">
    <source>
        <dbReference type="EMBL" id="MXR21528.1"/>
    </source>
</evidence>
<evidence type="ECO:0000313" key="11">
    <source>
        <dbReference type="Proteomes" id="UP000471521"/>
    </source>
</evidence>
<feature type="transmembrane region" description="Helical" evidence="8">
    <location>
        <begin position="857"/>
        <end position="877"/>
    </location>
</feature>
<comment type="caution">
    <text evidence="10">The sequence shown here is derived from an EMBL/GenBank/DDBJ whole genome shotgun (WGS) entry which is preliminary data.</text>
</comment>
<evidence type="ECO:0000256" key="3">
    <source>
        <dbReference type="ARBA" id="ARBA00022692"/>
    </source>
</evidence>
<feature type="transmembrane region" description="Helical" evidence="8">
    <location>
        <begin position="507"/>
        <end position="529"/>
    </location>
</feature>
<feature type="transmembrane region" description="Helical" evidence="8">
    <location>
        <begin position="426"/>
        <end position="444"/>
    </location>
</feature>
<feature type="transmembrane region" description="Helical" evidence="8">
    <location>
        <begin position="905"/>
        <end position="925"/>
    </location>
</feature>
<reference evidence="10 11" key="1">
    <citation type="submission" date="2019-12" db="EMBL/GenBank/DDBJ databases">
        <title>Isolation and characterization of three novel carbon monoxide-oxidizing members of Halobacteria from salione crusts and soils.</title>
        <authorList>
            <person name="Myers M.R."/>
            <person name="King G.M."/>
        </authorList>
    </citation>
    <scope>NUCLEOTIDE SEQUENCE [LARGE SCALE GENOMIC DNA]</scope>
    <source>
        <strain evidence="10 11">PCN9</strain>
    </source>
</reference>
<feature type="coiled-coil region" evidence="6">
    <location>
        <begin position="109"/>
        <end position="157"/>
    </location>
</feature>
<feature type="transmembrane region" description="Helical" evidence="8">
    <location>
        <begin position="570"/>
        <end position="589"/>
    </location>
</feature>
<feature type="region of interest" description="Disordered" evidence="7">
    <location>
        <begin position="971"/>
        <end position="1034"/>
    </location>
</feature>
<keyword evidence="2" id="KW-1003">Cell membrane</keyword>
<feature type="compositionally biased region" description="Acidic residues" evidence="7">
    <location>
        <begin position="971"/>
        <end position="983"/>
    </location>
</feature>
<evidence type="ECO:0000256" key="8">
    <source>
        <dbReference type="SAM" id="Phobius"/>
    </source>
</evidence>
<evidence type="ECO:0000256" key="1">
    <source>
        <dbReference type="ARBA" id="ARBA00004651"/>
    </source>
</evidence>
<dbReference type="InterPro" id="IPR000731">
    <property type="entry name" value="SSD"/>
</dbReference>
<feature type="coiled-coil region" evidence="6">
    <location>
        <begin position="210"/>
        <end position="244"/>
    </location>
</feature>
<dbReference type="InterPro" id="IPR004869">
    <property type="entry name" value="MMPL_dom"/>
</dbReference>
<feature type="transmembrane region" description="Helical" evidence="8">
    <location>
        <begin position="374"/>
        <end position="393"/>
    </location>
</feature>
<evidence type="ECO:0000256" key="6">
    <source>
        <dbReference type="SAM" id="Coils"/>
    </source>
</evidence>
<feature type="transmembrane region" description="Helical" evidence="8">
    <location>
        <begin position="931"/>
        <end position="957"/>
    </location>
</feature>
<proteinExistence type="predicted"/>
<gene>
    <name evidence="10" type="ORF">GRX66_13260</name>
</gene>
<keyword evidence="11" id="KW-1185">Reference proteome</keyword>
<dbReference type="SUPFAM" id="SSF82866">
    <property type="entry name" value="Multidrug efflux transporter AcrB transmembrane domain"/>
    <property type="match status" value="2"/>
</dbReference>
<feature type="transmembrane region" description="Helical" evidence="8">
    <location>
        <begin position="801"/>
        <end position="820"/>
    </location>
</feature>
<feature type="compositionally biased region" description="Polar residues" evidence="7">
    <location>
        <begin position="997"/>
        <end position="1006"/>
    </location>
</feature>
<feature type="transmembrane region" description="Helical" evidence="8">
    <location>
        <begin position="400"/>
        <end position="420"/>
    </location>
</feature>
<dbReference type="AlphaFoldDB" id="A0A6B0SIJ4"/>
<feature type="domain" description="SSD" evidence="9">
    <location>
        <begin position="400"/>
        <end position="532"/>
    </location>
</feature>
<keyword evidence="3 8" id="KW-0812">Transmembrane</keyword>
<evidence type="ECO:0000256" key="4">
    <source>
        <dbReference type="ARBA" id="ARBA00022989"/>
    </source>
</evidence>
<dbReference type="GO" id="GO:0005886">
    <property type="term" value="C:plasma membrane"/>
    <property type="evidence" value="ECO:0007669"/>
    <property type="project" value="UniProtKB-SubCell"/>
</dbReference>
<dbReference type="EMBL" id="WUUU01000122">
    <property type="protein sequence ID" value="MXR21528.1"/>
    <property type="molecule type" value="Genomic_DNA"/>
</dbReference>
<dbReference type="PANTHER" id="PTHR33406">
    <property type="entry name" value="MEMBRANE PROTEIN MJ1562-RELATED"/>
    <property type="match status" value="1"/>
</dbReference>
<dbReference type="OrthoDB" id="42357at2157"/>
<keyword evidence="4 8" id="KW-1133">Transmembrane helix</keyword>
<accession>A0A6B0SIJ4</accession>
<organism evidence="10 11">
    <name type="scientific">Halobacterium bonnevillei</name>
    <dbReference type="NCBI Taxonomy" id="2692200"/>
    <lineage>
        <taxon>Archaea</taxon>
        <taxon>Methanobacteriati</taxon>
        <taxon>Methanobacteriota</taxon>
        <taxon>Stenosarchaea group</taxon>
        <taxon>Halobacteria</taxon>
        <taxon>Halobacteriales</taxon>
        <taxon>Halobacteriaceae</taxon>
        <taxon>Halobacterium</taxon>
    </lineage>
</organism>
<dbReference type="Pfam" id="PF03176">
    <property type="entry name" value="MMPL"/>
    <property type="match status" value="2"/>
</dbReference>
<dbReference type="Gene3D" id="1.20.1640.10">
    <property type="entry name" value="Multidrug efflux transporter AcrB transmembrane domain"/>
    <property type="match status" value="2"/>
</dbReference>